<dbReference type="PROSITE" id="PS50156">
    <property type="entry name" value="SSD"/>
    <property type="match status" value="1"/>
</dbReference>
<keyword evidence="11" id="KW-1185">Reference proteome</keyword>
<comment type="subcellular location">
    <subcellularLocation>
        <location evidence="1">Cell membrane</location>
        <topology evidence="1">Multi-pass membrane protein</topology>
    </subcellularLocation>
</comment>
<dbReference type="Gene3D" id="1.20.1640.10">
    <property type="entry name" value="Multidrug efflux transporter AcrB transmembrane domain"/>
    <property type="match status" value="2"/>
</dbReference>
<feature type="transmembrane region" description="Helical" evidence="8">
    <location>
        <begin position="671"/>
        <end position="698"/>
    </location>
</feature>
<evidence type="ECO:0000256" key="2">
    <source>
        <dbReference type="ARBA" id="ARBA00010157"/>
    </source>
</evidence>
<evidence type="ECO:0000256" key="7">
    <source>
        <dbReference type="SAM" id="MobiDB-lite"/>
    </source>
</evidence>
<keyword evidence="3" id="KW-1003">Cell membrane</keyword>
<feature type="domain" description="SSD" evidence="9">
    <location>
        <begin position="213"/>
        <end position="342"/>
    </location>
</feature>
<evidence type="ECO:0000313" key="10">
    <source>
        <dbReference type="EMBL" id="MEU9580901.1"/>
    </source>
</evidence>
<feature type="transmembrane region" description="Helical" evidence="8">
    <location>
        <begin position="31"/>
        <end position="54"/>
    </location>
</feature>
<proteinExistence type="inferred from homology"/>
<feature type="region of interest" description="Disordered" evidence="7">
    <location>
        <begin position="1"/>
        <end position="22"/>
    </location>
</feature>
<dbReference type="InterPro" id="IPR050545">
    <property type="entry name" value="Mycobact_MmpL"/>
</dbReference>
<name>A0ABV3EXM2_9ACTN</name>
<feature type="transmembrane region" description="Helical" evidence="8">
    <location>
        <begin position="292"/>
        <end position="311"/>
    </location>
</feature>
<gene>
    <name evidence="10" type="ORF">AB0D95_27140</name>
</gene>
<accession>A0ABV3EXM2</accession>
<keyword evidence="6 8" id="KW-0472">Membrane</keyword>
<dbReference type="Proteomes" id="UP001551584">
    <property type="component" value="Unassembled WGS sequence"/>
</dbReference>
<keyword evidence="4 8" id="KW-0812">Transmembrane</keyword>
<dbReference type="EMBL" id="JBEZNA010000091">
    <property type="protein sequence ID" value="MEU9580901.1"/>
    <property type="molecule type" value="Genomic_DNA"/>
</dbReference>
<keyword evidence="5 8" id="KW-1133">Transmembrane helix</keyword>
<dbReference type="PANTHER" id="PTHR33406:SF11">
    <property type="entry name" value="MEMBRANE PROTEIN SCO6666-RELATED"/>
    <property type="match status" value="1"/>
</dbReference>
<feature type="transmembrane region" description="Helical" evidence="8">
    <location>
        <begin position="379"/>
        <end position="398"/>
    </location>
</feature>
<dbReference type="Pfam" id="PF03176">
    <property type="entry name" value="MMPL"/>
    <property type="match status" value="2"/>
</dbReference>
<feature type="transmembrane region" description="Helical" evidence="8">
    <location>
        <begin position="642"/>
        <end position="665"/>
    </location>
</feature>
<dbReference type="RefSeq" id="WP_359277020.1">
    <property type="nucleotide sequence ID" value="NZ_JBEZNA010000091.1"/>
</dbReference>
<reference evidence="10 11" key="1">
    <citation type="submission" date="2024-06" db="EMBL/GenBank/DDBJ databases">
        <title>The Natural Products Discovery Center: Release of the First 8490 Sequenced Strains for Exploring Actinobacteria Biosynthetic Diversity.</title>
        <authorList>
            <person name="Kalkreuter E."/>
            <person name="Kautsar S.A."/>
            <person name="Yang D."/>
            <person name="Bader C.D."/>
            <person name="Teijaro C.N."/>
            <person name="Fluegel L."/>
            <person name="Davis C.M."/>
            <person name="Simpson J.R."/>
            <person name="Lauterbach L."/>
            <person name="Steele A.D."/>
            <person name="Gui C."/>
            <person name="Meng S."/>
            <person name="Li G."/>
            <person name="Viehrig K."/>
            <person name="Ye F."/>
            <person name="Su P."/>
            <person name="Kiefer A.F."/>
            <person name="Nichols A."/>
            <person name="Cepeda A.J."/>
            <person name="Yan W."/>
            <person name="Fan B."/>
            <person name="Jiang Y."/>
            <person name="Adhikari A."/>
            <person name="Zheng C.-J."/>
            <person name="Schuster L."/>
            <person name="Cowan T.M."/>
            <person name="Smanski M.J."/>
            <person name="Chevrette M.G."/>
            <person name="De Carvalho L.P.S."/>
            <person name="Shen B."/>
        </authorList>
    </citation>
    <scope>NUCLEOTIDE SEQUENCE [LARGE SCALE GENOMIC DNA]</scope>
    <source>
        <strain evidence="10 11">NPDC048117</strain>
    </source>
</reference>
<evidence type="ECO:0000256" key="4">
    <source>
        <dbReference type="ARBA" id="ARBA00022692"/>
    </source>
</evidence>
<evidence type="ECO:0000256" key="5">
    <source>
        <dbReference type="ARBA" id="ARBA00022989"/>
    </source>
</evidence>
<feature type="transmembrane region" description="Helical" evidence="8">
    <location>
        <begin position="243"/>
        <end position="265"/>
    </location>
</feature>
<evidence type="ECO:0000256" key="3">
    <source>
        <dbReference type="ARBA" id="ARBA00022475"/>
    </source>
</evidence>
<dbReference type="InterPro" id="IPR000731">
    <property type="entry name" value="SSD"/>
</dbReference>
<comment type="caution">
    <text evidence="10">The sequence shown here is derived from an EMBL/GenBank/DDBJ whole genome shotgun (WGS) entry which is preliminary data.</text>
</comment>
<feature type="transmembrane region" description="Helical" evidence="8">
    <location>
        <begin position="198"/>
        <end position="231"/>
    </location>
</feature>
<evidence type="ECO:0000313" key="11">
    <source>
        <dbReference type="Proteomes" id="UP001551584"/>
    </source>
</evidence>
<evidence type="ECO:0000256" key="6">
    <source>
        <dbReference type="ARBA" id="ARBA00023136"/>
    </source>
</evidence>
<evidence type="ECO:0000256" key="1">
    <source>
        <dbReference type="ARBA" id="ARBA00004651"/>
    </source>
</evidence>
<comment type="similarity">
    <text evidence="2">Belongs to the resistance-nodulation-cell division (RND) (TC 2.A.6) family. MmpL subfamily.</text>
</comment>
<feature type="transmembrane region" description="Helical" evidence="8">
    <location>
        <begin position="596"/>
        <end position="621"/>
    </location>
</feature>
<dbReference type="InterPro" id="IPR004869">
    <property type="entry name" value="MMPL_dom"/>
</dbReference>
<dbReference type="PANTHER" id="PTHR33406">
    <property type="entry name" value="MEMBRANE PROTEIN MJ1562-RELATED"/>
    <property type="match status" value="1"/>
</dbReference>
<evidence type="ECO:0000259" key="9">
    <source>
        <dbReference type="PROSITE" id="PS50156"/>
    </source>
</evidence>
<feature type="transmembrane region" description="Helical" evidence="8">
    <location>
        <begin position="528"/>
        <end position="548"/>
    </location>
</feature>
<sequence length="732" mass="74972">METVGGKTGGPRPRRSRRQGARDPVLRGARLVVAGALLALVCAGLLVPGALAALDTGGAAAAGTEAGRAVERAERLGVAAPDLVLVVTGREPSSVAAGARAVAGSLAGDPAVRRAWTAGDSPADPARSPDGTLQLVPVRMTGDATGRKEAAPGVLAAARAAAPQGVRVEASGPVWAGRELGAASAAGLARAELIAAPLVFAVLVFAYGSVVSALLPVAVAVLTVVCSIPVIGLLARFFEVSSFAVNAAAAVGFGLAVDYTLFLLARVKEHTGRGEDLESALAAARRSSGRSIVFSAAAVACCMACALVVPVPLLRALALAGATATVLAAVVALTVLPSCLRLLGDRVDRFDPLRRWRRARTGDDSRFWRRTSLAVTARPWLAGSLATLVLVVLAAPVAQARFGLSDERSLPASAQAARTQARVDAELAAPPERMLTVVLTGVDRPGAMGPYLDRLRGVGDVRWARPAATGRGERAGGVVLAVALDVAPDSDRAREALDAVRAVPAPGEVAVGGRAAEIADTNAAVREALPRCLLLLAAALTLLLGYFTRSWIAPLKALAVAVLSLGASIGAVVWMFQEGRMRWLVGGFTVTGTLDASLLLFTLFVALALSVDYEVFLLGRIREEFDRCGDNRRSVVDGIARTARLLTSAAAAVAISTAAMASAQVTTLKLIGVGIALAAVVDAVLVRGVLVPAVMAVLGPANWWSPYRSPRPGAPAAPPEREPAATAQAASR</sequence>
<feature type="transmembrane region" description="Helical" evidence="8">
    <location>
        <begin position="317"/>
        <end position="340"/>
    </location>
</feature>
<evidence type="ECO:0000256" key="8">
    <source>
        <dbReference type="SAM" id="Phobius"/>
    </source>
</evidence>
<protein>
    <submittedName>
        <fullName evidence="10">MMPL family transporter</fullName>
    </submittedName>
</protein>
<feature type="region of interest" description="Disordered" evidence="7">
    <location>
        <begin position="709"/>
        <end position="732"/>
    </location>
</feature>
<dbReference type="SUPFAM" id="SSF82866">
    <property type="entry name" value="Multidrug efflux transporter AcrB transmembrane domain"/>
    <property type="match status" value="2"/>
</dbReference>
<feature type="transmembrane region" description="Helical" evidence="8">
    <location>
        <begin position="555"/>
        <end position="576"/>
    </location>
</feature>
<organism evidence="10 11">
    <name type="scientific">Streptomyces chilikensis</name>
    <dbReference type="NCBI Taxonomy" id="1194079"/>
    <lineage>
        <taxon>Bacteria</taxon>
        <taxon>Bacillati</taxon>
        <taxon>Actinomycetota</taxon>
        <taxon>Actinomycetes</taxon>
        <taxon>Kitasatosporales</taxon>
        <taxon>Streptomycetaceae</taxon>
        <taxon>Streptomyces</taxon>
    </lineage>
</organism>